<dbReference type="OrthoDB" id="10051642at2759"/>
<evidence type="ECO:0000256" key="1">
    <source>
        <dbReference type="SAM" id="MobiDB-lite"/>
    </source>
</evidence>
<accession>A0A816D194</accession>
<dbReference type="Proteomes" id="UP000663877">
    <property type="component" value="Unassembled WGS sequence"/>
</dbReference>
<dbReference type="EMBL" id="CAJNOM010000319">
    <property type="protein sequence ID" value="CAF1353577.1"/>
    <property type="molecule type" value="Genomic_DNA"/>
</dbReference>
<feature type="chain" id="PRO_5036229810" evidence="2">
    <location>
        <begin position="19"/>
        <end position="170"/>
    </location>
</feature>
<name>A0A816D194_9BILA</name>
<dbReference type="EMBL" id="CAJNOI010000039">
    <property type="protein sequence ID" value="CAF0909884.1"/>
    <property type="molecule type" value="Genomic_DNA"/>
</dbReference>
<dbReference type="EMBL" id="CAJNOM010002417">
    <property type="protein sequence ID" value="CAF1632249.1"/>
    <property type="molecule type" value="Genomic_DNA"/>
</dbReference>
<feature type="compositionally biased region" description="Acidic residues" evidence="1">
    <location>
        <begin position="54"/>
        <end position="65"/>
    </location>
</feature>
<organism evidence="6 7">
    <name type="scientific">Adineta steineri</name>
    <dbReference type="NCBI Taxonomy" id="433720"/>
    <lineage>
        <taxon>Eukaryota</taxon>
        <taxon>Metazoa</taxon>
        <taxon>Spiralia</taxon>
        <taxon>Gnathifera</taxon>
        <taxon>Rotifera</taxon>
        <taxon>Eurotatoria</taxon>
        <taxon>Bdelloidea</taxon>
        <taxon>Adinetida</taxon>
        <taxon>Adinetidae</taxon>
        <taxon>Adineta</taxon>
    </lineage>
</organism>
<dbReference type="EMBL" id="CAJNOI010002093">
    <property type="protein sequence ID" value="CAF1457398.1"/>
    <property type="molecule type" value="Genomic_DNA"/>
</dbReference>
<feature type="signal peptide" evidence="2">
    <location>
        <begin position="1"/>
        <end position="18"/>
    </location>
</feature>
<evidence type="ECO:0000313" key="4">
    <source>
        <dbReference type="EMBL" id="CAF1353577.1"/>
    </source>
</evidence>
<protein>
    <submittedName>
        <fullName evidence="6">Uncharacterized protein</fullName>
    </submittedName>
</protein>
<evidence type="ECO:0000256" key="2">
    <source>
        <dbReference type="SAM" id="SignalP"/>
    </source>
</evidence>
<keyword evidence="7" id="KW-1185">Reference proteome</keyword>
<gene>
    <name evidence="3" type="ORF">BJG266_LOCUS10941</name>
    <name evidence="5" type="ORF">BJG266_LOCUS40786</name>
    <name evidence="4" type="ORF">QVE165_LOCUS34131</name>
    <name evidence="6" type="ORF">QVE165_LOCUS57662</name>
</gene>
<evidence type="ECO:0000313" key="7">
    <source>
        <dbReference type="Proteomes" id="UP000663832"/>
    </source>
</evidence>
<evidence type="ECO:0000313" key="5">
    <source>
        <dbReference type="EMBL" id="CAF1457398.1"/>
    </source>
</evidence>
<feature type="compositionally biased region" description="Low complexity" evidence="1">
    <location>
        <begin position="67"/>
        <end position="77"/>
    </location>
</feature>
<dbReference type="AlphaFoldDB" id="A0A816D194"/>
<reference evidence="6" key="1">
    <citation type="submission" date="2021-02" db="EMBL/GenBank/DDBJ databases">
        <authorList>
            <person name="Nowell W R."/>
        </authorList>
    </citation>
    <scope>NUCLEOTIDE SEQUENCE</scope>
</reference>
<sequence>MKLLLVFAFLALVCLARSAPSAISKPRQLILPHYDEDEEIKIHIDEDHTHGIDTEDADDADEEEPSTTTTTTTTTTTRRAPYAFPTRDRNLIPSRRPIRTQRPTTRQTTTTVAIDYEQNDNEYDGDYKYVRDFRKYIQQLVDDIKKVIRNLTGMDLTDTPRRQQYPEHED</sequence>
<evidence type="ECO:0000313" key="3">
    <source>
        <dbReference type="EMBL" id="CAF0909884.1"/>
    </source>
</evidence>
<feature type="compositionally biased region" description="Basic and acidic residues" evidence="1">
    <location>
        <begin position="44"/>
        <end position="53"/>
    </location>
</feature>
<keyword evidence="2" id="KW-0732">Signal</keyword>
<feature type="region of interest" description="Disordered" evidence="1">
    <location>
        <begin position="44"/>
        <end position="80"/>
    </location>
</feature>
<proteinExistence type="predicted"/>
<dbReference type="Proteomes" id="UP000663832">
    <property type="component" value="Unassembled WGS sequence"/>
</dbReference>
<evidence type="ECO:0000313" key="6">
    <source>
        <dbReference type="EMBL" id="CAF1632249.1"/>
    </source>
</evidence>
<comment type="caution">
    <text evidence="6">The sequence shown here is derived from an EMBL/GenBank/DDBJ whole genome shotgun (WGS) entry which is preliminary data.</text>
</comment>